<organism evidence="1 2">
    <name type="scientific">Penicillium bovifimosum</name>
    <dbReference type="NCBI Taxonomy" id="126998"/>
    <lineage>
        <taxon>Eukaryota</taxon>
        <taxon>Fungi</taxon>
        <taxon>Dikarya</taxon>
        <taxon>Ascomycota</taxon>
        <taxon>Pezizomycotina</taxon>
        <taxon>Eurotiomycetes</taxon>
        <taxon>Eurotiomycetidae</taxon>
        <taxon>Eurotiales</taxon>
        <taxon>Aspergillaceae</taxon>
        <taxon>Penicillium</taxon>
    </lineage>
</organism>
<sequence>MESQLQALFKSLSAYGAIYWDQKRDNFLFCDNGERNSSKAMVVDLEGVQFPATHHSWQLDFNQQGARSLMSDSRDIRHPDPEKWLVGFGRREHNDPTYMTLPMNPENTEASRYRGLDGGKERRNQKCASGLNSAGRRRKNGYTCLGQN</sequence>
<dbReference type="AlphaFoldDB" id="A0A9W9L1Q2"/>
<dbReference type="OrthoDB" id="2942798at2759"/>
<evidence type="ECO:0000313" key="1">
    <source>
        <dbReference type="EMBL" id="KAJ5131419.1"/>
    </source>
</evidence>
<gene>
    <name evidence="1" type="ORF">N7515_007458</name>
</gene>
<reference evidence="1" key="2">
    <citation type="journal article" date="2023" name="IMA Fungus">
        <title>Comparative genomic study of the Penicillium genus elucidates a diverse pangenome and 15 lateral gene transfer events.</title>
        <authorList>
            <person name="Petersen C."/>
            <person name="Sorensen T."/>
            <person name="Nielsen M.R."/>
            <person name="Sondergaard T.E."/>
            <person name="Sorensen J.L."/>
            <person name="Fitzpatrick D.A."/>
            <person name="Frisvad J.C."/>
            <person name="Nielsen K.L."/>
        </authorList>
    </citation>
    <scope>NUCLEOTIDE SEQUENCE</scope>
    <source>
        <strain evidence="1">IBT 22155</strain>
    </source>
</reference>
<proteinExistence type="predicted"/>
<comment type="caution">
    <text evidence="1">The sequence shown here is derived from an EMBL/GenBank/DDBJ whole genome shotgun (WGS) entry which is preliminary data.</text>
</comment>
<dbReference type="GeneID" id="81407372"/>
<dbReference type="Proteomes" id="UP001149079">
    <property type="component" value="Unassembled WGS sequence"/>
</dbReference>
<dbReference type="EMBL" id="JAPQKL010000005">
    <property type="protein sequence ID" value="KAJ5131419.1"/>
    <property type="molecule type" value="Genomic_DNA"/>
</dbReference>
<accession>A0A9W9L1Q2</accession>
<protein>
    <submittedName>
        <fullName evidence="1">Uncharacterized protein</fullName>
    </submittedName>
</protein>
<reference evidence="1" key="1">
    <citation type="submission" date="2022-11" db="EMBL/GenBank/DDBJ databases">
        <authorList>
            <person name="Petersen C."/>
        </authorList>
    </citation>
    <scope>NUCLEOTIDE SEQUENCE</scope>
    <source>
        <strain evidence="1">IBT 22155</strain>
    </source>
</reference>
<name>A0A9W9L1Q2_9EURO</name>
<keyword evidence="2" id="KW-1185">Reference proteome</keyword>
<evidence type="ECO:0000313" key="2">
    <source>
        <dbReference type="Proteomes" id="UP001149079"/>
    </source>
</evidence>
<dbReference type="RefSeq" id="XP_056521798.1">
    <property type="nucleotide sequence ID" value="XM_056668202.1"/>
</dbReference>